<protein>
    <submittedName>
        <fullName evidence="2">RcpC/CpaB family pilus assembly protein</fullName>
    </submittedName>
</protein>
<reference evidence="2" key="1">
    <citation type="submission" date="2022-06" db="EMBL/GenBank/DDBJ databases">
        <authorList>
            <person name="Dietemann V."/>
            <person name="Ory F."/>
            <person name="Dainat B."/>
            <person name="Oberhansli S."/>
        </authorList>
    </citation>
    <scope>NUCLEOTIDE SEQUENCE</scope>
    <source>
        <strain evidence="2">Ena-SAMPLE-TAB-26-04-2022-14:26:32:270-5432</strain>
    </source>
</reference>
<dbReference type="Proteomes" id="UP001154322">
    <property type="component" value="Unassembled WGS sequence"/>
</dbReference>
<accession>A0ABN8UFJ3</accession>
<comment type="caution">
    <text evidence="2">The sequence shown here is derived from an EMBL/GenBank/DDBJ whole genome shotgun (WGS) entry which is preliminary data.</text>
</comment>
<name>A0ABN8UFJ3_9BACL</name>
<gene>
    <name evidence="2" type="ORF">WJ0W_007117</name>
</gene>
<evidence type="ECO:0000313" key="3">
    <source>
        <dbReference type="Proteomes" id="UP001154322"/>
    </source>
</evidence>
<feature type="region of interest" description="Disordered" evidence="1">
    <location>
        <begin position="229"/>
        <end position="259"/>
    </location>
</feature>
<keyword evidence="3" id="KW-1185">Reference proteome</keyword>
<sequence length="259" mass="27937">MFKWNNKTRNIVIILGALLISGIGAVGVSSTVKSNTNLKDVIVAKDTIKPFEGIQGKVESRKMVESEIPSDAVFTLQEIEGEEWFSGEIGFISGKPIQKSFITKGQDSAAGLGVMLKKGQVLVGIAVDQVQSVGDNIKPGTLADAYIYVKDDEVDMRGVKQPGRVISPQDNPKLSKLLVVERQTPEGLEPGDKAATNKIPSLAVVAAPDEETARILVKYQQEGKIHLLPTGVDGTHIPKKGALDKEQTPEPNETDDQKK</sequence>
<evidence type="ECO:0000256" key="1">
    <source>
        <dbReference type="SAM" id="MobiDB-lite"/>
    </source>
</evidence>
<evidence type="ECO:0000313" key="2">
    <source>
        <dbReference type="EMBL" id="CAH8248449.1"/>
    </source>
</evidence>
<proteinExistence type="predicted"/>
<dbReference type="RefSeq" id="WP_261945441.1">
    <property type="nucleotide sequence ID" value="NZ_CALYLO010000010.1"/>
</dbReference>
<dbReference type="EMBL" id="CALYLO010000010">
    <property type="protein sequence ID" value="CAH8248449.1"/>
    <property type="molecule type" value="Genomic_DNA"/>
</dbReference>
<organism evidence="2 3">
    <name type="scientific">Paenibacillus melissococcoides</name>
    <dbReference type="NCBI Taxonomy" id="2912268"/>
    <lineage>
        <taxon>Bacteria</taxon>
        <taxon>Bacillati</taxon>
        <taxon>Bacillota</taxon>
        <taxon>Bacilli</taxon>
        <taxon>Bacillales</taxon>
        <taxon>Paenibacillaceae</taxon>
        <taxon>Paenibacillus</taxon>
    </lineage>
</organism>